<keyword evidence="4" id="KW-1185">Reference proteome</keyword>
<feature type="compositionally biased region" description="Low complexity" evidence="1">
    <location>
        <begin position="62"/>
        <end position="71"/>
    </location>
</feature>
<gene>
    <name evidence="3" type="ORF">OS242_11625</name>
</gene>
<dbReference type="Gene3D" id="3.30.200.20">
    <property type="entry name" value="Phosphorylase Kinase, domain 1"/>
    <property type="match status" value="1"/>
</dbReference>
<dbReference type="RefSeq" id="WP_267151862.1">
    <property type="nucleotide sequence ID" value="NZ_JAPMLT010000005.1"/>
</dbReference>
<proteinExistence type="predicted"/>
<keyword evidence="3" id="KW-0946">Virion</keyword>
<dbReference type="InterPro" id="IPR011009">
    <property type="entry name" value="Kinase-like_dom_sf"/>
</dbReference>
<feature type="compositionally biased region" description="Low complexity" evidence="1">
    <location>
        <begin position="1"/>
        <end position="15"/>
    </location>
</feature>
<dbReference type="EMBL" id="JAPMLT010000005">
    <property type="protein sequence ID" value="MCX7570614.1"/>
    <property type="molecule type" value="Genomic_DNA"/>
</dbReference>
<protein>
    <submittedName>
        <fullName evidence="3">CotS family spore coat protein</fullName>
    </submittedName>
</protein>
<accession>A0ABT3X149</accession>
<evidence type="ECO:0000313" key="4">
    <source>
        <dbReference type="Proteomes" id="UP001208017"/>
    </source>
</evidence>
<dbReference type="InterPro" id="IPR014255">
    <property type="entry name" value="Spore_coat_CotS"/>
</dbReference>
<dbReference type="InterPro" id="IPR002575">
    <property type="entry name" value="Aminoglycoside_PTrfase"/>
</dbReference>
<reference evidence="3 4" key="1">
    <citation type="submission" date="2022-11" db="EMBL/GenBank/DDBJ databases">
        <title>Study of microbial diversity in lake waters.</title>
        <authorList>
            <person name="Zhang J."/>
        </authorList>
    </citation>
    <scope>NUCLEOTIDE SEQUENCE [LARGE SCALE GENOMIC DNA]</scope>
    <source>
        <strain evidence="3 4">DT12</strain>
    </source>
</reference>
<organism evidence="3 4">
    <name type="scientific">Tumebacillus lacus</name>
    <dbReference type="NCBI Taxonomy" id="2995335"/>
    <lineage>
        <taxon>Bacteria</taxon>
        <taxon>Bacillati</taxon>
        <taxon>Bacillota</taxon>
        <taxon>Bacilli</taxon>
        <taxon>Bacillales</taxon>
        <taxon>Alicyclobacillaceae</taxon>
        <taxon>Tumebacillus</taxon>
    </lineage>
</organism>
<dbReference type="InterPro" id="IPR047175">
    <property type="entry name" value="CotS-like"/>
</dbReference>
<dbReference type="NCBIfam" id="TIGR02906">
    <property type="entry name" value="spore_CotS"/>
    <property type="match status" value="1"/>
</dbReference>
<comment type="caution">
    <text evidence="3">The sequence shown here is derived from an EMBL/GenBank/DDBJ whole genome shotgun (WGS) entry which is preliminary data.</text>
</comment>
<keyword evidence="3" id="KW-0167">Capsid protein</keyword>
<evidence type="ECO:0000256" key="1">
    <source>
        <dbReference type="SAM" id="MobiDB-lite"/>
    </source>
</evidence>
<feature type="domain" description="Aminoglycoside phosphotransferase" evidence="2">
    <location>
        <begin position="176"/>
        <end position="387"/>
    </location>
</feature>
<dbReference type="SUPFAM" id="SSF56112">
    <property type="entry name" value="Protein kinase-like (PK-like)"/>
    <property type="match status" value="1"/>
</dbReference>
<name>A0ABT3X149_9BACL</name>
<dbReference type="PANTHER" id="PTHR39179">
    <property type="entry name" value="SPORE COAT PROTEIN I"/>
    <property type="match status" value="1"/>
</dbReference>
<feature type="compositionally biased region" description="Basic and acidic residues" evidence="1">
    <location>
        <begin position="40"/>
        <end position="55"/>
    </location>
</feature>
<dbReference type="Gene3D" id="3.90.1200.10">
    <property type="match status" value="1"/>
</dbReference>
<feature type="region of interest" description="Disordered" evidence="1">
    <location>
        <begin position="1"/>
        <end position="127"/>
    </location>
</feature>
<dbReference type="Pfam" id="PF01636">
    <property type="entry name" value="APH"/>
    <property type="match status" value="1"/>
</dbReference>
<evidence type="ECO:0000313" key="3">
    <source>
        <dbReference type="EMBL" id="MCX7570614.1"/>
    </source>
</evidence>
<sequence>MADNKGGNNKPKVGGFMNELWKELTKPPRWAHVQKPGSGNEKKEDGKKEEADASKKPRKRQPPSWWSWSQSDGVPRRKHRQRRPSRPDAHRATGSRARTKAAGSRKPTRKSSPVPISKSRGDVGSKAPEALSQIHSQIRRHGFAPNVLKQYGLTATKVEPFGPVLRLRTNQGLIALKKTHLSPKQIQFLNGAFHHLEGNQFTKFAPFLQTADGQPYGMVGGETYYATRWLRGQEVDFRSFPQLAMASRTLAEFHEASRGYAPSQRPPAIFDMVDRFADRREELIEWKQRAKQKRRPDGVDEFFLQHVDLYLGQCDRALAMLRRPEIRAQLLFEEEDPCLCHLDLTPYNMVFTHNRQVALIDLDFCTYGPRTLDLAHLMRRALQRQEWNEDVAWHCLVNYNALRMLNRAEYRIVLGLLTFPHRFWRIAYEHYDIGHDPHHLGYFQLCEAEEAKRQAFLARFARQIDRMG</sequence>
<evidence type="ECO:0000259" key="2">
    <source>
        <dbReference type="Pfam" id="PF01636"/>
    </source>
</evidence>
<dbReference type="Proteomes" id="UP001208017">
    <property type="component" value="Unassembled WGS sequence"/>
</dbReference>
<dbReference type="PANTHER" id="PTHR39179:SF1">
    <property type="entry name" value="SPORE COAT PROTEIN I"/>
    <property type="match status" value="1"/>
</dbReference>